<comment type="caution">
    <text evidence="2">The sequence shown here is derived from an EMBL/GenBank/DDBJ whole genome shotgun (WGS) entry which is preliminary data.</text>
</comment>
<dbReference type="InterPro" id="IPR000073">
    <property type="entry name" value="AB_hydrolase_1"/>
</dbReference>
<dbReference type="Pfam" id="PF12697">
    <property type="entry name" value="Abhydrolase_6"/>
    <property type="match status" value="1"/>
</dbReference>
<evidence type="ECO:0000313" key="2">
    <source>
        <dbReference type="EMBL" id="OEU86451.1"/>
    </source>
</evidence>
<dbReference type="GO" id="GO:0016787">
    <property type="term" value="F:hydrolase activity"/>
    <property type="evidence" value="ECO:0007669"/>
    <property type="project" value="UniProtKB-KW"/>
</dbReference>
<protein>
    <submittedName>
        <fullName evidence="2">Alpha/beta hydrolase</fullName>
    </submittedName>
</protein>
<dbReference type="SUPFAM" id="SSF53474">
    <property type="entry name" value="alpha/beta-Hydrolases"/>
    <property type="match status" value="1"/>
</dbReference>
<keyword evidence="2" id="KW-0378">Hydrolase</keyword>
<dbReference type="Proteomes" id="UP000176087">
    <property type="component" value="Unassembled WGS sequence"/>
</dbReference>
<proteinExistence type="predicted"/>
<sequence>MTPLSWHDWVPYLEDRGYRVIAPAWPRMDRPIEELRADPSLVGGLGITEITDHHAELISRLDTAPIIMGHSVGGLVTQLLLDRGLGAAGVAIHPGQTKGVFRVPPAQLRSALPAIGNPFNLNRGVPLTPGQFHWGFANALSEEDSREAWSAYHVPAPARPLFQAALANLNPRAVTRVDYSRADRAPLLFVAGDADRTVPASVVRENHRRYKSGIAHYMEFPGRSHFTVGETGWEEVVGRALEWAVAHSAGTRSGS</sequence>
<reference evidence="2 3" key="1">
    <citation type="journal article" date="2016" name="Front. Microbiol.">
        <title>Comparative Genomics Analysis of Streptomyces Species Reveals Their Adaptation to the Marine Environment and Their Diversity at the Genomic Level.</title>
        <authorList>
            <person name="Tian X."/>
            <person name="Zhang Z."/>
            <person name="Yang T."/>
            <person name="Chen M."/>
            <person name="Li J."/>
            <person name="Chen F."/>
            <person name="Yang J."/>
            <person name="Li W."/>
            <person name="Zhang B."/>
            <person name="Zhang Z."/>
            <person name="Wu J."/>
            <person name="Zhang C."/>
            <person name="Long L."/>
            <person name="Xiao J."/>
        </authorList>
    </citation>
    <scope>NUCLEOTIDE SEQUENCE [LARGE SCALE GENOMIC DNA]</scope>
    <source>
        <strain evidence="2 3">SCSIO 10390</strain>
    </source>
</reference>
<organism evidence="2 3">
    <name type="scientific">Streptomyces abyssalis</name>
    <dbReference type="NCBI Taxonomy" id="933944"/>
    <lineage>
        <taxon>Bacteria</taxon>
        <taxon>Bacillati</taxon>
        <taxon>Actinomycetota</taxon>
        <taxon>Actinomycetes</taxon>
        <taxon>Kitasatosporales</taxon>
        <taxon>Streptomycetaceae</taxon>
        <taxon>Streptomyces</taxon>
    </lineage>
</organism>
<dbReference type="Gene3D" id="3.40.50.1820">
    <property type="entry name" value="alpha/beta hydrolase"/>
    <property type="match status" value="1"/>
</dbReference>
<dbReference type="EMBL" id="LJGT01000041">
    <property type="protein sequence ID" value="OEU86451.1"/>
    <property type="molecule type" value="Genomic_DNA"/>
</dbReference>
<feature type="domain" description="AB hydrolase-1" evidence="1">
    <location>
        <begin position="3"/>
        <end position="237"/>
    </location>
</feature>
<evidence type="ECO:0000259" key="1">
    <source>
        <dbReference type="Pfam" id="PF12697"/>
    </source>
</evidence>
<dbReference type="STRING" id="933944.AN215_27810"/>
<dbReference type="InterPro" id="IPR029058">
    <property type="entry name" value="AB_hydrolase_fold"/>
</dbReference>
<name>A0A1E7JJ05_9ACTN</name>
<accession>A0A1E7JJ05</accession>
<gene>
    <name evidence="2" type="ORF">AN215_27810</name>
</gene>
<dbReference type="PATRIC" id="fig|933944.5.peg.3705"/>
<evidence type="ECO:0000313" key="3">
    <source>
        <dbReference type="Proteomes" id="UP000176087"/>
    </source>
</evidence>
<dbReference type="AlphaFoldDB" id="A0A1E7JJ05"/>
<keyword evidence="3" id="KW-1185">Reference proteome</keyword>